<feature type="compositionally biased region" description="Basic residues" evidence="1">
    <location>
        <begin position="73"/>
        <end position="90"/>
    </location>
</feature>
<keyword evidence="4" id="KW-1185">Reference proteome</keyword>
<evidence type="ECO:0000256" key="1">
    <source>
        <dbReference type="SAM" id="MobiDB-lite"/>
    </source>
</evidence>
<evidence type="ECO:0000313" key="3">
    <source>
        <dbReference type="EMBL" id="EDV35781.1"/>
    </source>
</evidence>
<feature type="chain" id="PRO_5002790711" description="Histidine-rich glycoprotein-like" evidence="2">
    <location>
        <begin position="19"/>
        <end position="126"/>
    </location>
</feature>
<dbReference type="Proteomes" id="UP000007801">
    <property type="component" value="Unassembled WGS sequence"/>
</dbReference>
<sequence length="126" mass="14462">MLKAIIIFATVLVAVALAMQPLDAKDDNSRHHHLNHKRQLSQHTHSHQQHGSGLAEKKEHLKHGREVVDHVASHVKGHAKSHKPHKKHHHQSQDEHSRRKARSHSSKHHSHKSGHPHKHHSASRRH</sequence>
<organism evidence="3 4">
    <name type="scientific">Drosophila ananassae</name>
    <name type="common">Fruit fly</name>
    <dbReference type="NCBI Taxonomy" id="7217"/>
    <lineage>
        <taxon>Eukaryota</taxon>
        <taxon>Metazoa</taxon>
        <taxon>Ecdysozoa</taxon>
        <taxon>Arthropoda</taxon>
        <taxon>Hexapoda</taxon>
        <taxon>Insecta</taxon>
        <taxon>Pterygota</taxon>
        <taxon>Neoptera</taxon>
        <taxon>Endopterygota</taxon>
        <taxon>Diptera</taxon>
        <taxon>Brachycera</taxon>
        <taxon>Muscomorpha</taxon>
        <taxon>Ephydroidea</taxon>
        <taxon>Drosophilidae</taxon>
        <taxon>Drosophila</taxon>
        <taxon>Sophophora</taxon>
    </lineage>
</organism>
<feature type="region of interest" description="Disordered" evidence="1">
    <location>
        <begin position="26"/>
        <end position="126"/>
    </location>
</feature>
<dbReference type="OMA" id="HHTRNGH"/>
<dbReference type="OrthoDB" id="7867193at2759"/>
<feature type="compositionally biased region" description="Basic residues" evidence="1">
    <location>
        <begin position="30"/>
        <end position="48"/>
    </location>
</feature>
<feature type="compositionally biased region" description="Basic residues" evidence="1">
    <location>
        <begin position="98"/>
        <end position="126"/>
    </location>
</feature>
<accession>B3MH22</accession>
<protein>
    <recommendedName>
        <fullName evidence="5">Histidine-rich glycoprotein-like</fullName>
    </recommendedName>
</protein>
<dbReference type="FunCoup" id="B3MH22">
    <property type="interactions" value="2"/>
</dbReference>
<gene>
    <name evidence="3" type="primary">Dana\GF12640</name>
    <name evidence="3" type="synonym">dana_GLEANR_12655</name>
    <name evidence="3" type="ORF">GF12640</name>
</gene>
<dbReference type="EMBL" id="CH902619">
    <property type="protein sequence ID" value="EDV35781.1"/>
    <property type="molecule type" value="Genomic_DNA"/>
</dbReference>
<dbReference type="GeneID" id="6495489"/>
<evidence type="ECO:0000256" key="2">
    <source>
        <dbReference type="SAM" id="SignalP"/>
    </source>
</evidence>
<dbReference type="AlphaFoldDB" id="B3MH22"/>
<name>B3MH22_DROAN</name>
<reference evidence="3 4" key="1">
    <citation type="journal article" date="2007" name="Nature">
        <title>Evolution of genes and genomes on the Drosophila phylogeny.</title>
        <authorList>
            <consortium name="Drosophila 12 Genomes Consortium"/>
            <person name="Clark A.G."/>
            <person name="Eisen M.B."/>
            <person name="Smith D.R."/>
            <person name="Bergman C.M."/>
            <person name="Oliver B."/>
            <person name="Markow T.A."/>
            <person name="Kaufman T.C."/>
            <person name="Kellis M."/>
            <person name="Gelbart W."/>
            <person name="Iyer V.N."/>
            <person name="Pollard D.A."/>
            <person name="Sackton T.B."/>
            <person name="Larracuente A.M."/>
            <person name="Singh N.D."/>
            <person name="Abad J.P."/>
            <person name="Abt D.N."/>
            <person name="Adryan B."/>
            <person name="Aguade M."/>
            <person name="Akashi H."/>
            <person name="Anderson W.W."/>
            <person name="Aquadro C.F."/>
            <person name="Ardell D.H."/>
            <person name="Arguello R."/>
            <person name="Artieri C.G."/>
            <person name="Barbash D.A."/>
            <person name="Barker D."/>
            <person name="Barsanti P."/>
            <person name="Batterham P."/>
            <person name="Batzoglou S."/>
            <person name="Begun D."/>
            <person name="Bhutkar A."/>
            <person name="Blanco E."/>
            <person name="Bosak S.A."/>
            <person name="Bradley R.K."/>
            <person name="Brand A.D."/>
            <person name="Brent M.R."/>
            <person name="Brooks A.N."/>
            <person name="Brown R.H."/>
            <person name="Butlin R.K."/>
            <person name="Caggese C."/>
            <person name="Calvi B.R."/>
            <person name="Bernardo de Carvalho A."/>
            <person name="Caspi A."/>
            <person name="Castrezana S."/>
            <person name="Celniker S.E."/>
            <person name="Chang J.L."/>
            <person name="Chapple C."/>
            <person name="Chatterji S."/>
            <person name="Chinwalla A."/>
            <person name="Civetta A."/>
            <person name="Clifton S.W."/>
            <person name="Comeron J.M."/>
            <person name="Costello J.C."/>
            <person name="Coyne J.A."/>
            <person name="Daub J."/>
            <person name="David R.G."/>
            <person name="Delcher A.L."/>
            <person name="Delehaunty K."/>
            <person name="Do C.B."/>
            <person name="Ebling H."/>
            <person name="Edwards K."/>
            <person name="Eickbush T."/>
            <person name="Evans J.D."/>
            <person name="Filipski A."/>
            <person name="Findeiss S."/>
            <person name="Freyhult E."/>
            <person name="Fulton L."/>
            <person name="Fulton R."/>
            <person name="Garcia A.C."/>
            <person name="Gardiner A."/>
            <person name="Garfield D.A."/>
            <person name="Garvin B.E."/>
            <person name="Gibson G."/>
            <person name="Gilbert D."/>
            <person name="Gnerre S."/>
            <person name="Godfrey J."/>
            <person name="Good R."/>
            <person name="Gotea V."/>
            <person name="Gravely B."/>
            <person name="Greenberg A.J."/>
            <person name="Griffiths-Jones S."/>
            <person name="Gross S."/>
            <person name="Guigo R."/>
            <person name="Gustafson E.A."/>
            <person name="Haerty W."/>
            <person name="Hahn M.W."/>
            <person name="Halligan D.L."/>
            <person name="Halpern A.L."/>
            <person name="Halter G.M."/>
            <person name="Han M.V."/>
            <person name="Heger A."/>
            <person name="Hillier L."/>
            <person name="Hinrichs A.S."/>
            <person name="Holmes I."/>
            <person name="Hoskins R.A."/>
            <person name="Hubisz M.J."/>
            <person name="Hultmark D."/>
            <person name="Huntley M.A."/>
            <person name="Jaffe D.B."/>
            <person name="Jagadeeshan S."/>
            <person name="Jeck W.R."/>
            <person name="Johnson J."/>
            <person name="Jones C.D."/>
            <person name="Jordan W.C."/>
            <person name="Karpen G.H."/>
            <person name="Kataoka E."/>
            <person name="Keightley P.D."/>
            <person name="Kheradpour P."/>
            <person name="Kirkness E.F."/>
            <person name="Koerich L.B."/>
            <person name="Kristiansen K."/>
            <person name="Kudrna D."/>
            <person name="Kulathinal R.J."/>
            <person name="Kumar S."/>
            <person name="Kwok R."/>
            <person name="Lander E."/>
            <person name="Langley C.H."/>
            <person name="Lapoint R."/>
            <person name="Lazzaro B.P."/>
            <person name="Lee S.J."/>
            <person name="Levesque L."/>
            <person name="Li R."/>
            <person name="Lin C.F."/>
            <person name="Lin M.F."/>
            <person name="Lindblad-Toh K."/>
            <person name="Llopart A."/>
            <person name="Long M."/>
            <person name="Low L."/>
            <person name="Lozovsky E."/>
            <person name="Lu J."/>
            <person name="Luo M."/>
            <person name="Machado C.A."/>
            <person name="Makalowski W."/>
            <person name="Marzo M."/>
            <person name="Matsuda M."/>
            <person name="Matzkin L."/>
            <person name="McAllister B."/>
            <person name="McBride C.S."/>
            <person name="McKernan B."/>
            <person name="McKernan K."/>
            <person name="Mendez-Lago M."/>
            <person name="Minx P."/>
            <person name="Mollenhauer M.U."/>
            <person name="Montooth K."/>
            <person name="Mount S.M."/>
            <person name="Mu X."/>
            <person name="Myers E."/>
            <person name="Negre B."/>
            <person name="Newfeld S."/>
            <person name="Nielsen R."/>
            <person name="Noor M.A."/>
            <person name="O'Grady P."/>
            <person name="Pachter L."/>
            <person name="Papaceit M."/>
            <person name="Parisi M.J."/>
            <person name="Parisi M."/>
            <person name="Parts L."/>
            <person name="Pedersen J.S."/>
            <person name="Pesole G."/>
            <person name="Phillippy A.M."/>
            <person name="Ponting C.P."/>
            <person name="Pop M."/>
            <person name="Porcelli D."/>
            <person name="Powell J.R."/>
            <person name="Prohaska S."/>
            <person name="Pruitt K."/>
            <person name="Puig M."/>
            <person name="Quesneville H."/>
            <person name="Ram K.R."/>
            <person name="Rand D."/>
            <person name="Rasmussen M.D."/>
            <person name="Reed L.K."/>
            <person name="Reenan R."/>
            <person name="Reily A."/>
            <person name="Remington K.A."/>
            <person name="Rieger T.T."/>
            <person name="Ritchie M.G."/>
            <person name="Robin C."/>
            <person name="Rogers Y.H."/>
            <person name="Rohde C."/>
            <person name="Rozas J."/>
            <person name="Rubenfield M.J."/>
            <person name="Ruiz A."/>
            <person name="Russo S."/>
            <person name="Salzberg S.L."/>
            <person name="Sanchez-Gracia A."/>
            <person name="Saranga D.J."/>
            <person name="Sato H."/>
            <person name="Schaeffer S.W."/>
            <person name="Schatz M.C."/>
            <person name="Schlenke T."/>
            <person name="Schwartz R."/>
            <person name="Segarra C."/>
            <person name="Singh R.S."/>
            <person name="Sirot L."/>
            <person name="Sirota M."/>
            <person name="Sisneros N.B."/>
            <person name="Smith C.D."/>
            <person name="Smith T.F."/>
            <person name="Spieth J."/>
            <person name="Stage D.E."/>
            <person name="Stark A."/>
            <person name="Stephan W."/>
            <person name="Strausberg R.L."/>
            <person name="Strempel S."/>
            <person name="Sturgill D."/>
            <person name="Sutton G."/>
            <person name="Sutton G.G."/>
            <person name="Tao W."/>
            <person name="Teichmann S."/>
            <person name="Tobari Y.N."/>
            <person name="Tomimura Y."/>
            <person name="Tsolas J.M."/>
            <person name="Valente V.L."/>
            <person name="Venter E."/>
            <person name="Venter J.C."/>
            <person name="Vicario S."/>
            <person name="Vieira F.G."/>
            <person name="Vilella A.J."/>
            <person name="Villasante A."/>
            <person name="Walenz B."/>
            <person name="Wang J."/>
            <person name="Wasserman M."/>
            <person name="Watts T."/>
            <person name="Wilson D."/>
            <person name="Wilson R.K."/>
            <person name="Wing R.A."/>
            <person name="Wolfner M.F."/>
            <person name="Wong A."/>
            <person name="Wong G.K."/>
            <person name="Wu C.I."/>
            <person name="Wu G."/>
            <person name="Yamamoto D."/>
            <person name="Yang H.P."/>
            <person name="Yang S.P."/>
            <person name="Yorke J.A."/>
            <person name="Yoshida K."/>
            <person name="Zdobnov E."/>
            <person name="Zhang P."/>
            <person name="Zhang Y."/>
            <person name="Zimin A.V."/>
            <person name="Baldwin J."/>
            <person name="Abdouelleil A."/>
            <person name="Abdulkadir J."/>
            <person name="Abebe A."/>
            <person name="Abera B."/>
            <person name="Abreu J."/>
            <person name="Acer S.C."/>
            <person name="Aftuck L."/>
            <person name="Alexander A."/>
            <person name="An P."/>
            <person name="Anderson E."/>
            <person name="Anderson S."/>
            <person name="Arachi H."/>
            <person name="Azer M."/>
            <person name="Bachantsang P."/>
            <person name="Barry A."/>
            <person name="Bayul T."/>
            <person name="Berlin A."/>
            <person name="Bessette D."/>
            <person name="Bloom T."/>
            <person name="Blye J."/>
            <person name="Boguslavskiy L."/>
            <person name="Bonnet C."/>
            <person name="Boukhgalter B."/>
            <person name="Bourzgui I."/>
            <person name="Brown A."/>
            <person name="Cahill P."/>
            <person name="Channer S."/>
            <person name="Cheshatsang Y."/>
            <person name="Chuda L."/>
            <person name="Citroen M."/>
            <person name="Collymore A."/>
            <person name="Cooke P."/>
            <person name="Costello M."/>
            <person name="D'Aco K."/>
            <person name="Daza R."/>
            <person name="De Haan G."/>
            <person name="DeGray S."/>
            <person name="DeMaso C."/>
            <person name="Dhargay N."/>
            <person name="Dooley K."/>
            <person name="Dooley E."/>
            <person name="Doricent M."/>
            <person name="Dorje P."/>
            <person name="Dorjee K."/>
            <person name="Dupes A."/>
            <person name="Elong R."/>
            <person name="Falk J."/>
            <person name="Farina A."/>
            <person name="Faro S."/>
            <person name="Ferguson D."/>
            <person name="Fisher S."/>
            <person name="Foley C.D."/>
            <person name="Franke A."/>
            <person name="Friedrich D."/>
            <person name="Gadbois L."/>
            <person name="Gearin G."/>
            <person name="Gearin C.R."/>
            <person name="Giannoukos G."/>
            <person name="Goode T."/>
            <person name="Graham J."/>
            <person name="Grandbois E."/>
            <person name="Grewal S."/>
            <person name="Gyaltsen K."/>
            <person name="Hafez N."/>
            <person name="Hagos B."/>
            <person name="Hall J."/>
            <person name="Henson C."/>
            <person name="Hollinger A."/>
            <person name="Honan T."/>
            <person name="Huard M.D."/>
            <person name="Hughes L."/>
            <person name="Hurhula B."/>
            <person name="Husby M.E."/>
            <person name="Kamat A."/>
            <person name="Kanga B."/>
            <person name="Kashin S."/>
            <person name="Khazanovich D."/>
            <person name="Kisner P."/>
            <person name="Lance K."/>
            <person name="Lara M."/>
            <person name="Lee W."/>
            <person name="Lennon N."/>
            <person name="Letendre F."/>
            <person name="LeVine R."/>
            <person name="Lipovsky A."/>
            <person name="Liu X."/>
            <person name="Liu J."/>
            <person name="Liu S."/>
            <person name="Lokyitsang T."/>
            <person name="Lokyitsang Y."/>
            <person name="Lubonja R."/>
            <person name="Lui A."/>
            <person name="MacDonald P."/>
            <person name="Magnisalis V."/>
            <person name="Maru K."/>
            <person name="Matthews C."/>
            <person name="McCusker W."/>
            <person name="McDonough S."/>
            <person name="Mehta T."/>
            <person name="Meldrim J."/>
            <person name="Meneus L."/>
            <person name="Mihai O."/>
            <person name="Mihalev A."/>
            <person name="Mihova T."/>
            <person name="Mittelman R."/>
            <person name="Mlenga V."/>
            <person name="Montmayeur A."/>
            <person name="Mulrain L."/>
            <person name="Navidi A."/>
            <person name="Naylor J."/>
            <person name="Negash T."/>
            <person name="Nguyen T."/>
            <person name="Nguyen N."/>
            <person name="Nicol R."/>
            <person name="Norbu C."/>
            <person name="Norbu N."/>
            <person name="Novod N."/>
            <person name="O'Neill B."/>
            <person name="Osman S."/>
            <person name="Markiewicz E."/>
            <person name="Oyono O.L."/>
            <person name="Patti C."/>
            <person name="Phunkhang P."/>
            <person name="Pierre F."/>
            <person name="Priest M."/>
            <person name="Raghuraman S."/>
            <person name="Rege F."/>
            <person name="Reyes R."/>
            <person name="Rise C."/>
            <person name="Rogov P."/>
            <person name="Ross K."/>
            <person name="Ryan E."/>
            <person name="Settipalli S."/>
            <person name="Shea T."/>
            <person name="Sherpa N."/>
            <person name="Shi L."/>
            <person name="Shih D."/>
            <person name="Sparrow T."/>
            <person name="Spaulding J."/>
            <person name="Stalker J."/>
            <person name="Stange-Thomann N."/>
            <person name="Stavropoulos S."/>
            <person name="Stone C."/>
            <person name="Strader C."/>
            <person name="Tesfaye S."/>
            <person name="Thomson T."/>
            <person name="Thoulutsang Y."/>
            <person name="Thoulutsang D."/>
            <person name="Topham K."/>
            <person name="Topping I."/>
            <person name="Tsamla T."/>
            <person name="Vassiliev H."/>
            <person name="Vo A."/>
            <person name="Wangchuk T."/>
            <person name="Wangdi T."/>
            <person name="Weiand M."/>
            <person name="Wilkinson J."/>
            <person name="Wilson A."/>
            <person name="Yadav S."/>
            <person name="Young G."/>
            <person name="Yu Q."/>
            <person name="Zembek L."/>
            <person name="Zhong D."/>
            <person name="Zimmer A."/>
            <person name="Zwirko Z."/>
            <person name="Jaffe D.B."/>
            <person name="Alvarez P."/>
            <person name="Brockman W."/>
            <person name="Butler J."/>
            <person name="Chin C."/>
            <person name="Gnerre S."/>
            <person name="Grabherr M."/>
            <person name="Kleber M."/>
            <person name="Mauceli E."/>
            <person name="MacCallum I."/>
        </authorList>
    </citation>
    <scope>NUCLEOTIDE SEQUENCE [LARGE SCALE GENOMIC DNA]</scope>
    <source>
        <strain evidence="4">Tucson 14024-0371.13</strain>
    </source>
</reference>
<dbReference type="InParanoid" id="B3MH22"/>
<evidence type="ECO:0000313" key="4">
    <source>
        <dbReference type="Proteomes" id="UP000007801"/>
    </source>
</evidence>
<evidence type="ECO:0008006" key="5">
    <source>
        <dbReference type="Google" id="ProtNLM"/>
    </source>
</evidence>
<feature type="signal peptide" evidence="2">
    <location>
        <begin position="1"/>
        <end position="18"/>
    </location>
</feature>
<dbReference type="HOGENOM" id="CLU_1983846_0_0_1"/>
<feature type="compositionally biased region" description="Basic and acidic residues" evidence="1">
    <location>
        <begin position="55"/>
        <end position="72"/>
    </location>
</feature>
<proteinExistence type="predicted"/>
<dbReference type="KEGG" id="dan:6495489"/>
<keyword evidence="2" id="KW-0732">Signal</keyword>